<proteinExistence type="predicted"/>
<feature type="domain" description="Glyoxalase/Bleomycin resistance-like N-terminal" evidence="1">
    <location>
        <begin position="6"/>
        <end position="44"/>
    </location>
</feature>
<gene>
    <name evidence="2" type="ORF">GZH47_26750</name>
</gene>
<organism evidence="2 3">
    <name type="scientific">Paenibacillus rhizovicinus</name>
    <dbReference type="NCBI Taxonomy" id="2704463"/>
    <lineage>
        <taxon>Bacteria</taxon>
        <taxon>Bacillati</taxon>
        <taxon>Bacillota</taxon>
        <taxon>Bacilli</taxon>
        <taxon>Bacillales</taxon>
        <taxon>Paenibacillaceae</taxon>
        <taxon>Paenibacillus</taxon>
    </lineage>
</organism>
<keyword evidence="3" id="KW-1185">Reference proteome</keyword>
<evidence type="ECO:0000259" key="1">
    <source>
        <dbReference type="Pfam" id="PF22677"/>
    </source>
</evidence>
<evidence type="ECO:0000313" key="3">
    <source>
        <dbReference type="Proteomes" id="UP000479114"/>
    </source>
</evidence>
<dbReference type="KEGG" id="prz:GZH47_26750"/>
<sequence length="84" mass="9280">MPGQIWINLPVQDLNRSIAFFKEVGFSVSHGPGNGEDNASLTIGDNNVNVMLFPAAMFEKFTGTRIADTSKRIARNRKLIATDR</sequence>
<dbReference type="InterPro" id="IPR029068">
    <property type="entry name" value="Glyas_Bleomycin-R_OHBP_Dase"/>
</dbReference>
<dbReference type="InterPro" id="IPR053863">
    <property type="entry name" value="Glyoxy/Ble-like_N"/>
</dbReference>
<protein>
    <recommendedName>
        <fullName evidence="1">Glyoxalase/Bleomycin resistance-like N-terminal domain-containing protein</fullName>
    </recommendedName>
</protein>
<name>A0A6C0NT88_9BACL</name>
<dbReference type="Gene3D" id="3.10.180.10">
    <property type="entry name" value="2,3-Dihydroxybiphenyl 1,2-Dioxygenase, domain 1"/>
    <property type="match status" value="1"/>
</dbReference>
<evidence type="ECO:0000313" key="2">
    <source>
        <dbReference type="EMBL" id="QHW29365.1"/>
    </source>
</evidence>
<reference evidence="2 3" key="1">
    <citation type="submission" date="2020-02" db="EMBL/GenBank/DDBJ databases">
        <title>Paenibacillus sp. nov., isolated from rhizosphere soil of tomato.</title>
        <authorList>
            <person name="Weon H.-Y."/>
            <person name="Lee S.A."/>
        </authorList>
    </citation>
    <scope>NUCLEOTIDE SEQUENCE [LARGE SCALE GENOMIC DNA]</scope>
    <source>
        <strain evidence="2 3">14171R-81</strain>
    </source>
</reference>
<dbReference type="EMBL" id="CP048286">
    <property type="protein sequence ID" value="QHW29365.1"/>
    <property type="molecule type" value="Genomic_DNA"/>
</dbReference>
<dbReference type="SUPFAM" id="SSF54593">
    <property type="entry name" value="Glyoxalase/Bleomycin resistance protein/Dihydroxybiphenyl dioxygenase"/>
    <property type="match status" value="1"/>
</dbReference>
<accession>A0A6C0NT88</accession>
<dbReference type="AlphaFoldDB" id="A0A6C0NT88"/>
<dbReference type="Proteomes" id="UP000479114">
    <property type="component" value="Chromosome"/>
</dbReference>
<dbReference type="RefSeq" id="WP_162637935.1">
    <property type="nucleotide sequence ID" value="NZ_CP048286.1"/>
</dbReference>
<dbReference type="Pfam" id="PF22677">
    <property type="entry name" value="Ble-like_N"/>
    <property type="match status" value="1"/>
</dbReference>